<sequence>MLCHPLALVLTERPRRCAEGSLIGKCDHKLPTEALPFGASYTDCSTPTDLQPRVTGPPHGPLHTGSQDPHVELGTLLVGKGGYEGRAPPAMALEHSRATPSQSGPRPVAGLMAGQPHSPWELLRAAGRRSRRPSTELQALPSPAATVDSQYEMGHVRKLQARHMKMQEKTFTKWINNVFQCGQASVGIKIRNLYTELADGTHLLRLLELISGEALPPPSRGRMRVHFLENSSRALAFLRAKGKGFGMVLGQAAGDRLDYWVTFPGPAHRAAEKLGPEYRRSGRTQRSRNHALLTQHP</sequence>
<evidence type="ECO:0000256" key="1">
    <source>
        <dbReference type="ARBA" id="ARBA00022737"/>
    </source>
</evidence>
<evidence type="ECO:0000313" key="6">
    <source>
        <dbReference type="Proteomes" id="UP001266305"/>
    </source>
</evidence>
<dbReference type="Pfam" id="PF00307">
    <property type="entry name" value="CH"/>
    <property type="match status" value="1"/>
</dbReference>
<keyword evidence="1" id="KW-0677">Repeat</keyword>
<dbReference type="Gene3D" id="1.10.418.10">
    <property type="entry name" value="Calponin-like domain"/>
    <property type="match status" value="1"/>
</dbReference>
<dbReference type="PROSITE" id="PS00019">
    <property type="entry name" value="ACTININ_1"/>
    <property type="match status" value="1"/>
</dbReference>
<reference evidence="5 6" key="1">
    <citation type="submission" date="2023-05" db="EMBL/GenBank/DDBJ databases">
        <title>B98-5 Cell Line De Novo Hybrid Assembly: An Optical Mapping Approach.</title>
        <authorList>
            <person name="Kananen K."/>
            <person name="Auerbach J.A."/>
            <person name="Kautto E."/>
            <person name="Blachly J.S."/>
        </authorList>
    </citation>
    <scope>NUCLEOTIDE SEQUENCE [LARGE SCALE GENOMIC DNA]</scope>
    <source>
        <strain evidence="5">B95-8</strain>
        <tissue evidence="5">Cell line</tissue>
    </source>
</reference>
<dbReference type="EMBL" id="JASSZA010000008">
    <property type="protein sequence ID" value="KAK2103749.1"/>
    <property type="molecule type" value="Genomic_DNA"/>
</dbReference>
<organism evidence="5 6">
    <name type="scientific">Saguinus oedipus</name>
    <name type="common">Cotton-top tamarin</name>
    <name type="synonym">Oedipomidas oedipus</name>
    <dbReference type="NCBI Taxonomy" id="9490"/>
    <lineage>
        <taxon>Eukaryota</taxon>
        <taxon>Metazoa</taxon>
        <taxon>Chordata</taxon>
        <taxon>Craniata</taxon>
        <taxon>Vertebrata</taxon>
        <taxon>Euteleostomi</taxon>
        <taxon>Mammalia</taxon>
        <taxon>Eutheria</taxon>
        <taxon>Euarchontoglires</taxon>
        <taxon>Primates</taxon>
        <taxon>Haplorrhini</taxon>
        <taxon>Platyrrhini</taxon>
        <taxon>Cebidae</taxon>
        <taxon>Callitrichinae</taxon>
        <taxon>Saguinus</taxon>
    </lineage>
</organism>
<protein>
    <recommendedName>
        <fullName evidence="4">Calponin-homology (CH) domain-containing protein</fullName>
    </recommendedName>
</protein>
<evidence type="ECO:0000256" key="2">
    <source>
        <dbReference type="ARBA" id="ARBA00023203"/>
    </source>
</evidence>
<evidence type="ECO:0000259" key="4">
    <source>
        <dbReference type="PROSITE" id="PS50021"/>
    </source>
</evidence>
<proteinExistence type="predicted"/>
<accession>A0ABQ9V431</accession>
<dbReference type="InterPro" id="IPR036872">
    <property type="entry name" value="CH_dom_sf"/>
</dbReference>
<comment type="caution">
    <text evidence="5">The sequence shown here is derived from an EMBL/GenBank/DDBJ whole genome shotgun (WGS) entry which is preliminary data.</text>
</comment>
<keyword evidence="6" id="KW-1185">Reference proteome</keyword>
<dbReference type="InterPro" id="IPR001715">
    <property type="entry name" value="CH_dom"/>
</dbReference>
<name>A0ABQ9V431_SAGOE</name>
<dbReference type="SUPFAM" id="SSF47576">
    <property type="entry name" value="Calponin-homology domain, CH-domain"/>
    <property type="match status" value="1"/>
</dbReference>
<dbReference type="PROSITE" id="PS50021">
    <property type="entry name" value="CH"/>
    <property type="match status" value="1"/>
</dbReference>
<gene>
    <name evidence="5" type="ORF">P7K49_017605</name>
</gene>
<dbReference type="InterPro" id="IPR001589">
    <property type="entry name" value="Actinin_actin-bd_CS"/>
</dbReference>
<feature type="region of interest" description="Disordered" evidence="3">
    <location>
        <begin position="274"/>
        <end position="297"/>
    </location>
</feature>
<feature type="region of interest" description="Disordered" evidence="3">
    <location>
        <begin position="94"/>
        <end position="146"/>
    </location>
</feature>
<keyword evidence="2" id="KW-0009">Actin-binding</keyword>
<dbReference type="Proteomes" id="UP001266305">
    <property type="component" value="Unassembled WGS sequence"/>
</dbReference>
<evidence type="ECO:0000256" key="3">
    <source>
        <dbReference type="SAM" id="MobiDB-lite"/>
    </source>
</evidence>
<dbReference type="PANTHER" id="PTHR11915">
    <property type="entry name" value="SPECTRIN/FILAMIN RELATED CYTOSKELETAL PROTEIN"/>
    <property type="match status" value="1"/>
</dbReference>
<evidence type="ECO:0000313" key="5">
    <source>
        <dbReference type="EMBL" id="KAK2103749.1"/>
    </source>
</evidence>
<feature type="domain" description="Calponin-homology (CH)" evidence="4">
    <location>
        <begin position="165"/>
        <end position="297"/>
    </location>
</feature>